<evidence type="ECO:0000256" key="1">
    <source>
        <dbReference type="ARBA" id="ARBA00005437"/>
    </source>
</evidence>
<sequence length="217" mass="24075">MMKKRSEAIVDQGFVYSEETHLTVLKSSLFFSGDGFSAYDSKGEVVFRVDSYGDSGEVVLMDPTGRCILTVRRKRPSLHQRWEGYIGEGNDGQKPLFSVRRSSMIGRSSITADVYTDPEQEYQIDGSFICQNCTIFNSDKGTVAEIRRKVDGNTNMVLGKDVFLLSLKPGFDSAFAMGLVLVLDQIQGDDDDETDGESEIGSRVGVEHTTEDSYFSP</sequence>
<name>A0ABD3TV73_9LAMI</name>
<dbReference type="InterPro" id="IPR007612">
    <property type="entry name" value="LOR"/>
</dbReference>
<dbReference type="Gene3D" id="2.40.160.200">
    <property type="entry name" value="LURP1-related"/>
    <property type="match status" value="1"/>
</dbReference>
<dbReference type="AlphaFoldDB" id="A0ABD3TV73"/>
<reference evidence="3 4" key="1">
    <citation type="submission" date="2024-12" db="EMBL/GenBank/DDBJ databases">
        <title>The unique morphological basis and parallel evolutionary history of personate flowers in Penstemon.</title>
        <authorList>
            <person name="Depatie T.H."/>
            <person name="Wessinger C.A."/>
        </authorList>
    </citation>
    <scope>NUCLEOTIDE SEQUENCE [LARGE SCALE GENOMIC DNA]</scope>
    <source>
        <strain evidence="3">WTNN_2</strain>
        <tissue evidence="3">Leaf</tissue>
    </source>
</reference>
<dbReference type="SUPFAM" id="SSF54518">
    <property type="entry name" value="Tubby C-terminal domain-like"/>
    <property type="match status" value="1"/>
</dbReference>
<proteinExistence type="inferred from homology"/>
<dbReference type="Pfam" id="PF04525">
    <property type="entry name" value="LOR"/>
    <property type="match status" value="1"/>
</dbReference>
<feature type="region of interest" description="Disordered" evidence="2">
    <location>
        <begin position="188"/>
        <end position="217"/>
    </location>
</feature>
<dbReference type="PANTHER" id="PTHR31087:SF60">
    <property type="entry name" value="PROTEIN LURP-ONE-RELATED 5"/>
    <property type="match status" value="1"/>
</dbReference>
<evidence type="ECO:0000313" key="4">
    <source>
        <dbReference type="Proteomes" id="UP001634393"/>
    </source>
</evidence>
<protein>
    <submittedName>
        <fullName evidence="3">Uncharacterized protein</fullName>
    </submittedName>
</protein>
<keyword evidence="4" id="KW-1185">Reference proteome</keyword>
<dbReference type="Proteomes" id="UP001634393">
    <property type="component" value="Unassembled WGS sequence"/>
</dbReference>
<evidence type="ECO:0000313" key="3">
    <source>
        <dbReference type="EMBL" id="KAL3840977.1"/>
    </source>
</evidence>
<feature type="compositionally biased region" description="Acidic residues" evidence="2">
    <location>
        <begin position="188"/>
        <end position="198"/>
    </location>
</feature>
<comment type="similarity">
    <text evidence="1">Belongs to the LOR family.</text>
</comment>
<dbReference type="InterPro" id="IPR025659">
    <property type="entry name" value="Tubby-like_C"/>
</dbReference>
<dbReference type="PANTHER" id="PTHR31087">
    <property type="match status" value="1"/>
</dbReference>
<evidence type="ECO:0000256" key="2">
    <source>
        <dbReference type="SAM" id="MobiDB-lite"/>
    </source>
</evidence>
<organism evidence="3 4">
    <name type="scientific">Penstemon smallii</name>
    <dbReference type="NCBI Taxonomy" id="265156"/>
    <lineage>
        <taxon>Eukaryota</taxon>
        <taxon>Viridiplantae</taxon>
        <taxon>Streptophyta</taxon>
        <taxon>Embryophyta</taxon>
        <taxon>Tracheophyta</taxon>
        <taxon>Spermatophyta</taxon>
        <taxon>Magnoliopsida</taxon>
        <taxon>eudicotyledons</taxon>
        <taxon>Gunneridae</taxon>
        <taxon>Pentapetalae</taxon>
        <taxon>asterids</taxon>
        <taxon>lamiids</taxon>
        <taxon>Lamiales</taxon>
        <taxon>Plantaginaceae</taxon>
        <taxon>Cheloneae</taxon>
        <taxon>Penstemon</taxon>
    </lineage>
</organism>
<dbReference type="EMBL" id="JBJXBP010000003">
    <property type="protein sequence ID" value="KAL3840977.1"/>
    <property type="molecule type" value="Genomic_DNA"/>
</dbReference>
<accession>A0ABD3TV73</accession>
<gene>
    <name evidence="3" type="ORF">ACJIZ3_025568</name>
</gene>
<comment type="caution">
    <text evidence="3">The sequence shown here is derived from an EMBL/GenBank/DDBJ whole genome shotgun (WGS) entry which is preliminary data.</text>
</comment>
<dbReference type="InterPro" id="IPR038595">
    <property type="entry name" value="LOR_sf"/>
</dbReference>